<feature type="transmembrane region" description="Helical" evidence="6">
    <location>
        <begin position="403"/>
        <end position="420"/>
    </location>
</feature>
<comment type="subcellular location">
    <subcellularLocation>
        <location evidence="1">Cell membrane</location>
        <topology evidence="1">Multi-pass membrane protein</topology>
    </subcellularLocation>
</comment>
<feature type="transmembrane region" description="Helical" evidence="6">
    <location>
        <begin position="60"/>
        <end position="83"/>
    </location>
</feature>
<keyword evidence="5 6" id="KW-0472">Membrane</keyword>
<feature type="transmembrane region" description="Helical" evidence="6">
    <location>
        <begin position="340"/>
        <end position="365"/>
    </location>
</feature>
<comment type="caution">
    <text evidence="7">The sequence shown here is derived from an EMBL/GenBank/DDBJ whole genome shotgun (WGS) entry which is preliminary data.</text>
</comment>
<feature type="transmembrane region" description="Helical" evidence="6">
    <location>
        <begin position="26"/>
        <end position="48"/>
    </location>
</feature>
<feature type="transmembrane region" description="Helical" evidence="6">
    <location>
        <begin position="432"/>
        <end position="451"/>
    </location>
</feature>
<keyword evidence="3 6" id="KW-0812">Transmembrane</keyword>
<evidence type="ECO:0000256" key="6">
    <source>
        <dbReference type="SAM" id="Phobius"/>
    </source>
</evidence>
<reference evidence="7 8" key="2">
    <citation type="submission" date="2018-06" db="EMBL/GenBank/DDBJ databases">
        <title>Metagenomic assembly of (sub)arctic Cyanobacteria and their associated microbiome from non-axenic cultures.</title>
        <authorList>
            <person name="Baurain D."/>
        </authorList>
    </citation>
    <scope>NUCLEOTIDE SEQUENCE [LARGE SCALE GENOMIC DNA]</scope>
    <source>
        <strain evidence="7">ULC129bin1</strain>
    </source>
</reference>
<proteinExistence type="predicted"/>
<feature type="transmembrane region" description="Helical" evidence="6">
    <location>
        <begin position="309"/>
        <end position="334"/>
    </location>
</feature>
<dbReference type="PANTHER" id="PTHR30250:SF11">
    <property type="entry name" value="O-ANTIGEN TRANSPORTER-RELATED"/>
    <property type="match status" value="1"/>
</dbReference>
<evidence type="ECO:0000256" key="2">
    <source>
        <dbReference type="ARBA" id="ARBA00022475"/>
    </source>
</evidence>
<feature type="transmembrane region" description="Helical" evidence="6">
    <location>
        <begin position="193"/>
        <end position="211"/>
    </location>
</feature>
<evidence type="ECO:0000256" key="1">
    <source>
        <dbReference type="ARBA" id="ARBA00004651"/>
    </source>
</evidence>
<dbReference type="AlphaFoldDB" id="A0A2W4UNX8"/>
<evidence type="ECO:0000256" key="4">
    <source>
        <dbReference type="ARBA" id="ARBA00022989"/>
    </source>
</evidence>
<keyword evidence="4 6" id="KW-1133">Transmembrane helix</keyword>
<evidence type="ECO:0000256" key="5">
    <source>
        <dbReference type="ARBA" id="ARBA00023136"/>
    </source>
</evidence>
<feature type="transmembrane region" description="Helical" evidence="6">
    <location>
        <begin position="104"/>
        <end position="125"/>
    </location>
</feature>
<reference evidence="8" key="1">
    <citation type="submission" date="2018-04" db="EMBL/GenBank/DDBJ databases">
        <authorList>
            <person name="Cornet L."/>
        </authorList>
    </citation>
    <scope>NUCLEOTIDE SEQUENCE [LARGE SCALE GENOMIC DNA]</scope>
</reference>
<feature type="transmembrane region" description="Helical" evidence="6">
    <location>
        <begin position="263"/>
        <end position="289"/>
    </location>
</feature>
<accession>A0A2W4UNX8</accession>
<dbReference type="Proteomes" id="UP000249354">
    <property type="component" value="Unassembled WGS sequence"/>
</dbReference>
<feature type="transmembrane region" description="Helical" evidence="6">
    <location>
        <begin position="226"/>
        <end position="243"/>
    </location>
</feature>
<evidence type="ECO:0000313" key="8">
    <source>
        <dbReference type="Proteomes" id="UP000249354"/>
    </source>
</evidence>
<gene>
    <name evidence="7" type="ORF">DCF25_05670</name>
</gene>
<evidence type="ECO:0000313" key="7">
    <source>
        <dbReference type="EMBL" id="PZO20937.1"/>
    </source>
</evidence>
<protein>
    <submittedName>
        <fullName evidence="7">Teichoic acid transporter</fullName>
    </submittedName>
</protein>
<dbReference type="EMBL" id="QBMC01000024">
    <property type="protein sequence ID" value="PZO20937.1"/>
    <property type="molecule type" value="Genomic_DNA"/>
</dbReference>
<dbReference type="GO" id="GO:0005886">
    <property type="term" value="C:plasma membrane"/>
    <property type="evidence" value="ECO:0007669"/>
    <property type="project" value="UniProtKB-SubCell"/>
</dbReference>
<dbReference type="InterPro" id="IPR050833">
    <property type="entry name" value="Poly_Biosynth_Transport"/>
</dbReference>
<dbReference type="Pfam" id="PF13440">
    <property type="entry name" value="Polysacc_synt_3"/>
    <property type="match status" value="1"/>
</dbReference>
<keyword evidence="2" id="KW-1003">Cell membrane</keyword>
<sequence>MPTDKTVRKTPNKPPRKTAAQNFASGTFWVFIAEALMFPTGLVTAGILTRNLGPDGYGVLTLVSVLVSWVELTITSIFARTAVKFVSDEDDWQPVGSAIAQLHLLIGSAAALALWVFAGPIAALLDVPSSVGYLRLFALDIPIFCLADAHRQILMGRELFQARAGASAVRWLVRLAIIAGLVEFANWSIEGAILGSLGASIAELIVARWFVHPPLFRRSGYASQRLFGYALPLFLFATSLRLFDKLDLFMLKTLGGTVEQVGVYGAAQNLALVPGVFALSFSPLLLSTLNSALRREEMASAREMSFNSVRLVVALLPFSALAAAAAVPIVRVVYGDAFSVAGPVLAVLIFGAMGLVMISVATAVLTAAGRPNLTAVLVAPMLPISAVGYALFVPSYGEMGACWVNAGTSGLGAIASLVALNRIWQISVPVGTFVRSAIASGMVYFLGMEWITPDPSLVLKLLALSGLIPLLLVFLGELNRSERQFVGAFSQQWAEVLRKK</sequence>
<name>A0A2W4UNX8_9CYAN</name>
<feature type="transmembrane region" description="Helical" evidence="6">
    <location>
        <begin position="457"/>
        <end position="475"/>
    </location>
</feature>
<feature type="transmembrane region" description="Helical" evidence="6">
    <location>
        <begin position="372"/>
        <end position="391"/>
    </location>
</feature>
<dbReference type="PANTHER" id="PTHR30250">
    <property type="entry name" value="PST FAMILY PREDICTED COLANIC ACID TRANSPORTER"/>
    <property type="match status" value="1"/>
</dbReference>
<evidence type="ECO:0000256" key="3">
    <source>
        <dbReference type="ARBA" id="ARBA00022692"/>
    </source>
</evidence>
<organism evidence="7 8">
    <name type="scientific">Leptolyngbya foveolarum</name>
    <dbReference type="NCBI Taxonomy" id="47253"/>
    <lineage>
        <taxon>Bacteria</taxon>
        <taxon>Bacillati</taxon>
        <taxon>Cyanobacteriota</taxon>
        <taxon>Cyanophyceae</taxon>
        <taxon>Leptolyngbyales</taxon>
        <taxon>Leptolyngbyaceae</taxon>
        <taxon>Leptolyngbya group</taxon>
        <taxon>Leptolyngbya</taxon>
    </lineage>
</organism>